<keyword evidence="8" id="KW-0812">Transmembrane</keyword>
<keyword evidence="3" id="KW-0328">Glycosyltransferase</keyword>
<dbReference type="PANTHER" id="PTHR31889:SF2">
    <property type="entry name" value="FUCOSYLTRANSFERASE 3"/>
    <property type="match status" value="1"/>
</dbReference>
<evidence type="ECO:0000256" key="2">
    <source>
        <dbReference type="ARBA" id="ARBA00010481"/>
    </source>
</evidence>
<proteinExistence type="inferred from homology"/>
<dbReference type="PANTHER" id="PTHR31889">
    <property type="entry name" value="FUCOSYLTRANSFERASE 2-RELATED"/>
    <property type="match status" value="1"/>
</dbReference>
<evidence type="ECO:0000256" key="1">
    <source>
        <dbReference type="ARBA" id="ARBA00004555"/>
    </source>
</evidence>
<evidence type="ECO:0000256" key="7">
    <source>
        <dbReference type="ARBA" id="ARBA00023316"/>
    </source>
</evidence>
<evidence type="ECO:0000256" key="3">
    <source>
        <dbReference type="ARBA" id="ARBA00022676"/>
    </source>
</evidence>
<accession>A0A0D9VLE8</accession>
<keyword evidence="8" id="KW-1133">Transmembrane helix</keyword>
<dbReference type="FunFam" id="3.40.50.11340:FF:000005">
    <property type="entry name" value="Galactoside 2-alpha-L-fucosyltransferase"/>
    <property type="match status" value="1"/>
</dbReference>
<keyword evidence="5" id="KW-0333">Golgi apparatus</keyword>
<dbReference type="HOGENOM" id="CLU_001992_0_1_1"/>
<sequence>MQLPLLAAFFLGEIGQRKPKACAESAPAARAAEQQQQGGAARDSWLLEAAEEALERSVPRAKRKPAAAAATAAETKRCGLVASVVLAAFLMAVPTVVVILGTRAAAPAVWIAATNALRRDSDDKSIPPARTAVDQLLGGLLPEGFDEKSCRSRYESSLYRRNPGRRPSPHLVSRLRMHEELQRRCGPNTESYNRAVQHLTDGAAAAAATHAPDDDEQCKYVVSISYRGLGNRILAAASAFLYAVLTGRVLLVDPSNEMDELFCEPFPGTTWLLPRDFPLPATSYANFSADTPESYGNMVRNKVFEGDVYSAAQMPAFAYLHLDHDYGDDDKMFFCDDDQRTLSNIQWLVMRTDTYIVPSLFLVDTFRDELDALFPERDAVFHHLARYLFHPANHVWGLVARYYRAYLATARHLVGVQVRVFDHRQAKSPHVVLDQITWCAWREKLLPEVLGTEDDTAATPPTPGGNMSTAVLITSLRPWFYERVKAMYWERATATGEDVGVHQPSHEEYQHFGEKSHDGKAWAEMYLLSLCDVLVTSGWSTFGYVAQGLAGLRPWVMYKPVNITAVPDPPCGRDVSMEPCFHSPPYFDCKTKRGVDTGKILPHVRHCDDVSWGLKLERIRCSPTPPASSPVGPRGGGRKGRAVVLSPLSAAALVACGVLLLLFAGGSAARRGQFVDADPTGLLSRGDARGGDLDLARLKYGENDTLLSSEVVKDKLLGGLLAAGFDEQSCLSRYQSVLYRKESSHFPSAYLLERLREHEALQKKCGPQTESYKKAIEKLKSGQDVKVMECNYLVWVAYSGLGNRILTMASAFLYAILTKRVLLVDGDKGTTDLFCEPFPETSWLLPSKFPIKQFKNFSNVSPESYGYMLRNKAIHSNPAFVYLHMAHDYDDFDKLFFCEDNQQYLRTIPWLILKSNNYFVPSLFLVPAYQYELTRLFPQRDSVFHHLGRYLFHPSNVVWGMITRYYDSYLARADERLGIQIRVFDPEPGPFQHVFDQVLACTLKENLLPGISTQQPFISTRNSRSKAVLITSLNSGYYEKFRSMYWEHPTTNGEIISFHQPSHEEHQSSEKKIHNMKAWAEIYLLSLSDVMVTSAWSTFGYVAQGLGGLKPWLLFKPENRTAPDPPCRQVLSMEPCFHAPPFYDCKTKRGADTGKLVPHVKHCEDMSWGLKLVDKIKAENHEDLLR</sequence>
<reference evidence="9" key="3">
    <citation type="submission" date="2015-04" db="UniProtKB">
        <authorList>
            <consortium name="EnsemblPlants"/>
        </authorList>
    </citation>
    <scope>IDENTIFICATION</scope>
</reference>
<protein>
    <recommendedName>
        <fullName evidence="11">Fucosyltransferase</fullName>
    </recommendedName>
</protein>
<dbReference type="Gene3D" id="3.40.50.11340">
    <property type="match status" value="2"/>
</dbReference>
<dbReference type="GO" id="GO:0071555">
    <property type="term" value="P:cell wall organization"/>
    <property type="evidence" value="ECO:0007669"/>
    <property type="project" value="UniProtKB-KW"/>
</dbReference>
<dbReference type="AlphaFoldDB" id="A0A0D9VLE8"/>
<dbReference type="Gramene" id="LPERR02G27510.2">
    <property type="protein sequence ID" value="LPERR02G27510.2"/>
    <property type="gene ID" value="LPERR02G27510"/>
</dbReference>
<dbReference type="GO" id="GO:0008107">
    <property type="term" value="F:galactoside 2-alpha-L-fucosyltransferase activity"/>
    <property type="evidence" value="ECO:0007669"/>
    <property type="project" value="InterPro"/>
</dbReference>
<name>A0A0D9VLE8_9ORYZ</name>
<keyword evidence="10" id="KW-1185">Reference proteome</keyword>
<dbReference type="GO" id="GO:0016020">
    <property type="term" value="C:membrane"/>
    <property type="evidence" value="ECO:0007669"/>
    <property type="project" value="InterPro"/>
</dbReference>
<reference evidence="10" key="2">
    <citation type="submission" date="2013-12" db="EMBL/GenBank/DDBJ databases">
        <authorList>
            <person name="Yu Y."/>
            <person name="Lee S."/>
            <person name="de Baynast K."/>
            <person name="Wissotski M."/>
            <person name="Liu L."/>
            <person name="Talag J."/>
            <person name="Goicoechea J."/>
            <person name="Angelova A."/>
            <person name="Jetty R."/>
            <person name="Kudrna D."/>
            <person name="Golser W."/>
            <person name="Rivera L."/>
            <person name="Zhang J."/>
            <person name="Wing R."/>
        </authorList>
    </citation>
    <scope>NUCLEOTIDE SEQUENCE</scope>
</reference>
<feature type="transmembrane region" description="Helical" evidence="8">
    <location>
        <begin position="642"/>
        <end position="664"/>
    </location>
</feature>
<organism evidence="9 10">
    <name type="scientific">Leersia perrieri</name>
    <dbReference type="NCBI Taxonomy" id="77586"/>
    <lineage>
        <taxon>Eukaryota</taxon>
        <taxon>Viridiplantae</taxon>
        <taxon>Streptophyta</taxon>
        <taxon>Embryophyta</taxon>
        <taxon>Tracheophyta</taxon>
        <taxon>Spermatophyta</taxon>
        <taxon>Magnoliopsida</taxon>
        <taxon>Liliopsida</taxon>
        <taxon>Poales</taxon>
        <taxon>Poaceae</taxon>
        <taxon>BOP clade</taxon>
        <taxon>Oryzoideae</taxon>
        <taxon>Oryzeae</taxon>
        <taxon>Oryzinae</taxon>
        <taxon>Leersia</taxon>
    </lineage>
</organism>
<comment type="similarity">
    <text evidence="2">Belongs to the glycosyltransferase 37 family.</text>
</comment>
<dbReference type="FunFam" id="3.40.50.11340:FF:000006">
    <property type="entry name" value="Galactoside 2-alpha-L-fucosyltransferase-like"/>
    <property type="match status" value="1"/>
</dbReference>
<evidence type="ECO:0000256" key="5">
    <source>
        <dbReference type="ARBA" id="ARBA00023034"/>
    </source>
</evidence>
<evidence type="ECO:0000256" key="6">
    <source>
        <dbReference type="ARBA" id="ARBA00023180"/>
    </source>
</evidence>
<evidence type="ECO:0000256" key="8">
    <source>
        <dbReference type="SAM" id="Phobius"/>
    </source>
</evidence>
<keyword evidence="6" id="KW-0325">Glycoprotein</keyword>
<dbReference type="GO" id="GO:0009969">
    <property type="term" value="P:xyloglucan biosynthetic process"/>
    <property type="evidence" value="ECO:0007669"/>
    <property type="project" value="TreeGrafter"/>
</dbReference>
<keyword evidence="7" id="KW-0961">Cell wall biogenesis/degradation</keyword>
<reference evidence="9 10" key="1">
    <citation type="submission" date="2012-08" db="EMBL/GenBank/DDBJ databases">
        <title>Oryza genome evolution.</title>
        <authorList>
            <person name="Wing R.A."/>
        </authorList>
    </citation>
    <scope>NUCLEOTIDE SEQUENCE</scope>
</reference>
<comment type="subcellular location">
    <subcellularLocation>
        <location evidence="1">Golgi apparatus</location>
    </subcellularLocation>
</comment>
<dbReference type="Proteomes" id="UP000032180">
    <property type="component" value="Chromosome 2"/>
</dbReference>
<evidence type="ECO:0000256" key="4">
    <source>
        <dbReference type="ARBA" id="ARBA00022679"/>
    </source>
</evidence>
<dbReference type="GO" id="GO:0005794">
    <property type="term" value="C:Golgi apparatus"/>
    <property type="evidence" value="ECO:0007669"/>
    <property type="project" value="UniProtKB-SubCell"/>
</dbReference>
<keyword evidence="8" id="KW-0472">Membrane</keyword>
<evidence type="ECO:0008006" key="11">
    <source>
        <dbReference type="Google" id="ProtNLM"/>
    </source>
</evidence>
<dbReference type="EnsemblPlants" id="LPERR02G27510.2">
    <property type="protein sequence ID" value="LPERR02G27510.2"/>
    <property type="gene ID" value="LPERR02G27510"/>
</dbReference>
<dbReference type="Pfam" id="PF03254">
    <property type="entry name" value="XG_FTase"/>
    <property type="match status" value="2"/>
</dbReference>
<keyword evidence="4" id="KW-0808">Transferase</keyword>
<evidence type="ECO:0000313" key="10">
    <source>
        <dbReference type="Proteomes" id="UP000032180"/>
    </source>
</evidence>
<evidence type="ECO:0000313" key="9">
    <source>
        <dbReference type="EnsemblPlants" id="LPERR02G27510.2"/>
    </source>
</evidence>
<dbReference type="InterPro" id="IPR004938">
    <property type="entry name" value="XG_FTase"/>
</dbReference>
<dbReference type="GO" id="GO:0042546">
    <property type="term" value="P:cell wall biogenesis"/>
    <property type="evidence" value="ECO:0007669"/>
    <property type="project" value="InterPro"/>
</dbReference>